<dbReference type="GO" id="GO:0003984">
    <property type="term" value="F:acetolactate synthase activity"/>
    <property type="evidence" value="ECO:0007669"/>
    <property type="project" value="UniProtKB-EC"/>
</dbReference>
<dbReference type="GO" id="GO:0050660">
    <property type="term" value="F:flavin adenine dinucleotide binding"/>
    <property type="evidence" value="ECO:0007669"/>
    <property type="project" value="InterPro"/>
</dbReference>
<keyword evidence="5 12" id="KW-0028">Amino-acid biosynthesis</keyword>
<dbReference type="InterPro" id="IPR012000">
    <property type="entry name" value="Thiamin_PyroP_enz_cen_dom"/>
</dbReference>
<keyword evidence="8 12" id="KW-0460">Magnesium</keyword>
<evidence type="ECO:0000313" key="17">
    <source>
        <dbReference type="Proteomes" id="UP000824024"/>
    </source>
</evidence>
<evidence type="ECO:0000256" key="6">
    <source>
        <dbReference type="ARBA" id="ARBA00022679"/>
    </source>
</evidence>
<dbReference type="NCBIfam" id="TIGR00118">
    <property type="entry name" value="acolac_lg"/>
    <property type="match status" value="1"/>
</dbReference>
<evidence type="ECO:0000256" key="5">
    <source>
        <dbReference type="ARBA" id="ARBA00022605"/>
    </source>
</evidence>
<comment type="pathway">
    <text evidence="2 12">Amino-acid biosynthesis; L-valine biosynthesis; L-valine from pyruvate: step 1/4.</text>
</comment>
<dbReference type="GO" id="GO:0000287">
    <property type="term" value="F:magnesium ion binding"/>
    <property type="evidence" value="ECO:0007669"/>
    <property type="project" value="UniProtKB-UniRule"/>
</dbReference>
<dbReference type="AlphaFoldDB" id="A0A9D2D2G0"/>
<comment type="cofactor">
    <cofactor evidence="12">
        <name>thiamine diphosphate</name>
        <dbReference type="ChEBI" id="CHEBI:58937"/>
    </cofactor>
    <text evidence="12">Binds 1 thiamine pyrophosphate per subunit.</text>
</comment>
<evidence type="ECO:0000256" key="2">
    <source>
        <dbReference type="ARBA" id="ARBA00005025"/>
    </source>
</evidence>
<evidence type="ECO:0000256" key="11">
    <source>
        <dbReference type="ARBA" id="ARBA00048670"/>
    </source>
</evidence>
<dbReference type="Gene3D" id="3.40.50.970">
    <property type="match status" value="2"/>
</dbReference>
<proteinExistence type="inferred from homology"/>
<evidence type="ECO:0000256" key="8">
    <source>
        <dbReference type="ARBA" id="ARBA00022842"/>
    </source>
</evidence>
<dbReference type="SUPFAM" id="SSF52467">
    <property type="entry name" value="DHS-like NAD/FAD-binding domain"/>
    <property type="match status" value="1"/>
</dbReference>
<dbReference type="InterPro" id="IPR045229">
    <property type="entry name" value="TPP_enz"/>
</dbReference>
<gene>
    <name evidence="16" type="primary">ilvB</name>
    <name evidence="16" type="ORF">IAA08_05015</name>
</gene>
<dbReference type="FunFam" id="3.40.50.1220:FF:000008">
    <property type="entry name" value="Acetolactate synthase"/>
    <property type="match status" value="1"/>
</dbReference>
<keyword evidence="6 12" id="KW-0808">Transferase</keyword>
<dbReference type="InterPro" id="IPR000399">
    <property type="entry name" value="TPP-bd_CS"/>
</dbReference>
<protein>
    <recommendedName>
        <fullName evidence="4 12">Acetolactate synthase</fullName>
        <ecNumber evidence="4 12">2.2.1.6</ecNumber>
    </recommendedName>
</protein>
<dbReference type="InterPro" id="IPR029035">
    <property type="entry name" value="DHS-like_NAD/FAD-binding_dom"/>
</dbReference>
<name>A0A9D2D2G0_9FIRM</name>
<evidence type="ECO:0000256" key="12">
    <source>
        <dbReference type="RuleBase" id="RU003591"/>
    </source>
</evidence>
<comment type="cofactor">
    <cofactor evidence="12">
        <name>Mg(2+)</name>
        <dbReference type="ChEBI" id="CHEBI:18420"/>
    </cofactor>
    <text evidence="12">Binds 1 Mg(2+) ion per subunit.</text>
</comment>
<dbReference type="InterPro" id="IPR011766">
    <property type="entry name" value="TPP_enzyme_TPP-bd"/>
</dbReference>
<dbReference type="InterPro" id="IPR039368">
    <property type="entry name" value="AHAS_TPP"/>
</dbReference>
<evidence type="ECO:0000256" key="9">
    <source>
        <dbReference type="ARBA" id="ARBA00023052"/>
    </source>
</evidence>
<feature type="domain" description="Thiamine pyrophosphate enzyme central" evidence="13">
    <location>
        <begin position="193"/>
        <end position="327"/>
    </location>
</feature>
<evidence type="ECO:0000256" key="7">
    <source>
        <dbReference type="ARBA" id="ARBA00022723"/>
    </source>
</evidence>
<dbReference type="InterPro" id="IPR012846">
    <property type="entry name" value="Acetolactate_synth_lsu"/>
</dbReference>
<dbReference type="EMBL" id="DXCH01000141">
    <property type="protein sequence ID" value="HIZ07280.1"/>
    <property type="molecule type" value="Genomic_DNA"/>
</dbReference>
<keyword evidence="9 12" id="KW-0786">Thiamine pyrophosphate</keyword>
<dbReference type="Proteomes" id="UP000824024">
    <property type="component" value="Unassembled WGS sequence"/>
</dbReference>
<keyword evidence="7 12" id="KW-0479">Metal-binding</keyword>
<comment type="catalytic activity">
    <reaction evidence="11 12">
        <text>2 pyruvate + H(+) = (2S)-2-acetolactate + CO2</text>
        <dbReference type="Rhea" id="RHEA:25249"/>
        <dbReference type="ChEBI" id="CHEBI:15361"/>
        <dbReference type="ChEBI" id="CHEBI:15378"/>
        <dbReference type="ChEBI" id="CHEBI:16526"/>
        <dbReference type="ChEBI" id="CHEBI:58476"/>
        <dbReference type="EC" id="2.2.1.6"/>
    </reaction>
</comment>
<dbReference type="GO" id="GO:0030976">
    <property type="term" value="F:thiamine pyrophosphate binding"/>
    <property type="evidence" value="ECO:0007669"/>
    <property type="project" value="UniProtKB-UniRule"/>
</dbReference>
<reference evidence="16" key="2">
    <citation type="submission" date="2021-04" db="EMBL/GenBank/DDBJ databases">
        <authorList>
            <person name="Gilroy R."/>
        </authorList>
    </citation>
    <scope>NUCLEOTIDE SEQUENCE</scope>
    <source>
        <strain evidence="16">CHK192-9172</strain>
    </source>
</reference>
<evidence type="ECO:0000259" key="15">
    <source>
        <dbReference type="Pfam" id="PF02776"/>
    </source>
</evidence>
<dbReference type="InterPro" id="IPR029061">
    <property type="entry name" value="THDP-binding"/>
</dbReference>
<evidence type="ECO:0000256" key="10">
    <source>
        <dbReference type="ARBA" id="ARBA00023304"/>
    </source>
</evidence>
<feature type="domain" description="Thiamine pyrophosphate enzyme TPP-binding" evidence="14">
    <location>
        <begin position="382"/>
        <end position="548"/>
    </location>
</feature>
<dbReference type="Pfam" id="PF00205">
    <property type="entry name" value="TPP_enzyme_M"/>
    <property type="match status" value="1"/>
</dbReference>
<dbReference type="CDD" id="cd02015">
    <property type="entry name" value="TPP_AHAS"/>
    <property type="match status" value="1"/>
</dbReference>
<comment type="similarity">
    <text evidence="3 12">Belongs to the TPP enzyme family.</text>
</comment>
<evidence type="ECO:0000313" key="16">
    <source>
        <dbReference type="EMBL" id="HIZ07280.1"/>
    </source>
</evidence>
<dbReference type="PROSITE" id="PS00187">
    <property type="entry name" value="TPP_ENZYMES"/>
    <property type="match status" value="1"/>
</dbReference>
<dbReference type="GO" id="GO:0009099">
    <property type="term" value="P:L-valine biosynthetic process"/>
    <property type="evidence" value="ECO:0007669"/>
    <property type="project" value="TreeGrafter"/>
</dbReference>
<dbReference type="Gene3D" id="3.40.50.1220">
    <property type="entry name" value="TPP-binding domain"/>
    <property type="match status" value="1"/>
</dbReference>
<dbReference type="Pfam" id="PF02776">
    <property type="entry name" value="TPP_enzyme_N"/>
    <property type="match status" value="1"/>
</dbReference>
<dbReference type="InterPro" id="IPR012001">
    <property type="entry name" value="Thiamin_PyroP_enz_TPP-bd_dom"/>
</dbReference>
<dbReference type="PANTHER" id="PTHR18968">
    <property type="entry name" value="THIAMINE PYROPHOSPHATE ENZYMES"/>
    <property type="match status" value="1"/>
</dbReference>
<dbReference type="SUPFAM" id="SSF52518">
    <property type="entry name" value="Thiamin diphosphate-binding fold (THDP-binding)"/>
    <property type="match status" value="2"/>
</dbReference>
<feature type="domain" description="Thiamine pyrophosphate enzyme N-terminal TPP-binding" evidence="15">
    <location>
        <begin position="4"/>
        <end position="120"/>
    </location>
</feature>
<dbReference type="Pfam" id="PF02775">
    <property type="entry name" value="TPP_enzyme_C"/>
    <property type="match status" value="1"/>
</dbReference>
<sequence length="575" mass="63081">MDITGKKMFVKALKEEGVDTIFAYPGGTVTDLFDELYRDNEIEIVLPRHEQALVHEAEGYARETGKIGVCLVTSGPGATNTITAVADAFYDSIPLVVFTGQVPLNLIGNDAFQEVDIVGMTRGITKYSVTVRDRKELGKILKMAFHIASTGKPGPVLIDLPKDIQVAYGPSEYPESVDIRGYKPNEGVHLGQLKKAVKLLKVARRPIILAGGGVKIAGAQKKLEKLANITHIPVVTTVMGKGAISSDNHYYIGNSGMHGRYAANMAVAQCDVLFSIGTRFNDRITGDLNEFAPKAKIVHVDIDAAAISRNVVVDVPIVADAKLALDQMLEWVEEKDTTEWLQQIAAWEKENPLEMRRDRGMSPQMIMEGLNKVFDKATFVTDVGQHQMWASQFLEVNDNKRIITSGGLGTMGFGFPAALGAKIGHPSKDVICITGDGGFQMNMQEMATSVVQDAPVIVCILNNYYLGMVRQMQQLFYGKRYAATCLRKRKGCPDFCKGPSEICPPYEPDFMKWADSYGVHGIRVTKEEEIIPALETAKANKDKSTVIEFMIATEDLVLPMVPGGKAMNEMILKAK</sequence>
<organism evidence="16 17">
    <name type="scientific">Candidatus Eubacterium avistercoris</name>
    <dbReference type="NCBI Taxonomy" id="2838567"/>
    <lineage>
        <taxon>Bacteria</taxon>
        <taxon>Bacillati</taxon>
        <taxon>Bacillota</taxon>
        <taxon>Clostridia</taxon>
        <taxon>Eubacteriales</taxon>
        <taxon>Eubacteriaceae</taxon>
        <taxon>Eubacterium</taxon>
    </lineage>
</organism>
<dbReference type="EC" id="2.2.1.6" evidence="4 12"/>
<keyword evidence="10 12" id="KW-0100">Branched-chain amino acid biosynthesis</keyword>
<accession>A0A9D2D2G0</accession>
<comment type="pathway">
    <text evidence="1 12">Amino-acid biosynthesis; L-isoleucine biosynthesis; L-isoleucine from 2-oxobutanoate: step 1/4.</text>
</comment>
<dbReference type="GO" id="GO:0005948">
    <property type="term" value="C:acetolactate synthase complex"/>
    <property type="evidence" value="ECO:0007669"/>
    <property type="project" value="TreeGrafter"/>
</dbReference>
<evidence type="ECO:0000259" key="14">
    <source>
        <dbReference type="Pfam" id="PF02775"/>
    </source>
</evidence>
<dbReference type="FunFam" id="3.40.50.970:FF:000007">
    <property type="entry name" value="Acetolactate synthase"/>
    <property type="match status" value="1"/>
</dbReference>
<dbReference type="PANTHER" id="PTHR18968:SF13">
    <property type="entry name" value="ACETOLACTATE SYNTHASE CATALYTIC SUBUNIT, MITOCHONDRIAL"/>
    <property type="match status" value="1"/>
</dbReference>
<reference evidence="16" key="1">
    <citation type="journal article" date="2021" name="PeerJ">
        <title>Extensive microbial diversity within the chicken gut microbiome revealed by metagenomics and culture.</title>
        <authorList>
            <person name="Gilroy R."/>
            <person name="Ravi A."/>
            <person name="Getino M."/>
            <person name="Pursley I."/>
            <person name="Horton D.L."/>
            <person name="Alikhan N.F."/>
            <person name="Baker D."/>
            <person name="Gharbi K."/>
            <person name="Hall N."/>
            <person name="Watson M."/>
            <person name="Adriaenssens E.M."/>
            <person name="Foster-Nyarko E."/>
            <person name="Jarju S."/>
            <person name="Secka A."/>
            <person name="Antonio M."/>
            <person name="Oren A."/>
            <person name="Chaudhuri R.R."/>
            <person name="La Ragione R."/>
            <person name="Hildebrand F."/>
            <person name="Pallen M.J."/>
        </authorList>
    </citation>
    <scope>NUCLEOTIDE SEQUENCE</scope>
    <source>
        <strain evidence="16">CHK192-9172</strain>
    </source>
</reference>
<comment type="caution">
    <text evidence="16">The sequence shown here is derived from an EMBL/GenBank/DDBJ whole genome shotgun (WGS) entry which is preliminary data.</text>
</comment>
<evidence type="ECO:0000256" key="3">
    <source>
        <dbReference type="ARBA" id="ARBA00007812"/>
    </source>
</evidence>
<evidence type="ECO:0000256" key="1">
    <source>
        <dbReference type="ARBA" id="ARBA00004974"/>
    </source>
</evidence>
<dbReference type="GO" id="GO:0009097">
    <property type="term" value="P:isoleucine biosynthetic process"/>
    <property type="evidence" value="ECO:0007669"/>
    <property type="project" value="TreeGrafter"/>
</dbReference>
<evidence type="ECO:0000256" key="4">
    <source>
        <dbReference type="ARBA" id="ARBA00013145"/>
    </source>
</evidence>
<evidence type="ECO:0000259" key="13">
    <source>
        <dbReference type="Pfam" id="PF00205"/>
    </source>
</evidence>
<dbReference type="CDD" id="cd07035">
    <property type="entry name" value="TPP_PYR_POX_like"/>
    <property type="match status" value="1"/>
</dbReference>